<evidence type="ECO:0000256" key="1">
    <source>
        <dbReference type="SAM" id="MobiDB-lite"/>
    </source>
</evidence>
<feature type="compositionally biased region" description="Basic and acidic residues" evidence="1">
    <location>
        <begin position="100"/>
        <end position="110"/>
    </location>
</feature>
<protein>
    <submittedName>
        <fullName evidence="2">Uncharacterized protein</fullName>
    </submittedName>
</protein>
<name>A0ABN8HYE8_9NEOP</name>
<keyword evidence="3" id="KW-1185">Reference proteome</keyword>
<dbReference type="EMBL" id="OW152827">
    <property type="protein sequence ID" value="CAH2043794.1"/>
    <property type="molecule type" value="Genomic_DNA"/>
</dbReference>
<feature type="non-terminal residue" evidence="2">
    <location>
        <position position="141"/>
    </location>
</feature>
<gene>
    <name evidence="2" type="ORF">IPOD504_LOCUS4449</name>
</gene>
<accession>A0ABN8HYE8</accession>
<dbReference type="Proteomes" id="UP000837857">
    <property type="component" value="Chromosome 15"/>
</dbReference>
<organism evidence="2 3">
    <name type="scientific">Iphiclides podalirius</name>
    <name type="common">scarce swallowtail</name>
    <dbReference type="NCBI Taxonomy" id="110791"/>
    <lineage>
        <taxon>Eukaryota</taxon>
        <taxon>Metazoa</taxon>
        <taxon>Ecdysozoa</taxon>
        <taxon>Arthropoda</taxon>
        <taxon>Hexapoda</taxon>
        <taxon>Insecta</taxon>
        <taxon>Pterygota</taxon>
        <taxon>Neoptera</taxon>
        <taxon>Endopterygota</taxon>
        <taxon>Lepidoptera</taxon>
        <taxon>Glossata</taxon>
        <taxon>Ditrysia</taxon>
        <taxon>Papilionoidea</taxon>
        <taxon>Papilionidae</taxon>
        <taxon>Papilioninae</taxon>
        <taxon>Iphiclides</taxon>
    </lineage>
</organism>
<evidence type="ECO:0000313" key="2">
    <source>
        <dbReference type="EMBL" id="CAH2043794.1"/>
    </source>
</evidence>
<reference evidence="2" key="1">
    <citation type="submission" date="2022-03" db="EMBL/GenBank/DDBJ databases">
        <authorList>
            <person name="Martin H S."/>
        </authorList>
    </citation>
    <scope>NUCLEOTIDE SEQUENCE</scope>
</reference>
<proteinExistence type="predicted"/>
<feature type="region of interest" description="Disordered" evidence="1">
    <location>
        <begin position="87"/>
        <end position="110"/>
    </location>
</feature>
<sequence length="141" mass="15798">MFHKQCEDERKLTLSMEPPRHRLRPHRVHGRGGRDRAIDGSVVGVIFKNVSRAGAVAVPLPRDGRAGCARCAACHASGRRDTAFTCSAAPRPRGKRFSRGKRDSDRPRCLDPRSLANCQRRLERHPPATSHYYLCPNYTAV</sequence>
<evidence type="ECO:0000313" key="3">
    <source>
        <dbReference type="Proteomes" id="UP000837857"/>
    </source>
</evidence>